<evidence type="ECO:0000313" key="1">
    <source>
        <dbReference type="EMBL" id="MPM24523.1"/>
    </source>
</evidence>
<dbReference type="AlphaFoldDB" id="A0A644YDC0"/>
<gene>
    <name evidence="1" type="ORF">SDC9_71006</name>
</gene>
<reference evidence="1" key="1">
    <citation type="submission" date="2019-08" db="EMBL/GenBank/DDBJ databases">
        <authorList>
            <person name="Kucharzyk K."/>
            <person name="Murdoch R.W."/>
            <person name="Higgins S."/>
            <person name="Loffler F."/>
        </authorList>
    </citation>
    <scope>NUCLEOTIDE SEQUENCE</scope>
</reference>
<comment type="caution">
    <text evidence="1">The sequence shown here is derived from an EMBL/GenBank/DDBJ whole genome shotgun (WGS) entry which is preliminary data.</text>
</comment>
<sequence length="311" mass="35651">MMRIHRNRHLVSAEAAFDRFTVPCLRTRPAFRGAENDDRPNRHLRFGCGAFTSFGLVRFDFFDSRIQHLRHDRMHRFRIGPFHEQRLPAHAVKVLRQFFVRFAVEDRRIGDFAAVQVQDWQNSPIGYRVDEHIGEPTCRQRTGFSFPVTDDSRRDHFRIVEDGAGRVRKRIAEFAALMDRAGCFRCRMGSDPAGEGELFVEFRQAFQILGDVRIDFRIGTVQIGVRNHDLAAMPRSLDVEHVQVIFVDDAVQMGIDEVLSGNGSPVADRMQLHISRLDRALQQGIVLQVQLSHGDEIGGAPEGIHLIQIRF</sequence>
<name>A0A644YDC0_9ZZZZ</name>
<protein>
    <submittedName>
        <fullName evidence="1">Uncharacterized protein</fullName>
    </submittedName>
</protein>
<organism evidence="1">
    <name type="scientific">bioreactor metagenome</name>
    <dbReference type="NCBI Taxonomy" id="1076179"/>
    <lineage>
        <taxon>unclassified sequences</taxon>
        <taxon>metagenomes</taxon>
        <taxon>ecological metagenomes</taxon>
    </lineage>
</organism>
<proteinExistence type="predicted"/>
<accession>A0A644YDC0</accession>
<dbReference type="EMBL" id="VSSQ01004281">
    <property type="protein sequence ID" value="MPM24523.1"/>
    <property type="molecule type" value="Genomic_DNA"/>
</dbReference>